<reference evidence="2" key="1">
    <citation type="journal article" date="2022" name="Cladistics">
        <title>Diversification of the phytophagous lineages of true bugs (Insecta: Hemiptera: Heteroptera) shortly after that of the flowering plants.</title>
        <authorList>
            <person name="Ye F."/>
            <person name="Kment P."/>
            <person name="Redei D."/>
            <person name="Luo J.Y."/>
            <person name="Wang Y.H."/>
            <person name="Kuechler S.M."/>
            <person name="Zhang W.W."/>
            <person name="Chen P.P."/>
            <person name="Wu H.Y."/>
            <person name="Wu Y.Z."/>
            <person name="Sun X.Y."/>
            <person name="Ding L."/>
            <person name="Wang Y.R."/>
            <person name="Xie Q."/>
        </authorList>
    </citation>
    <scope>NUCLEOTIDE SEQUENCE</scope>
</reference>
<dbReference type="EMBL" id="MW619666">
    <property type="protein sequence ID" value="UPL65562.1"/>
    <property type="molecule type" value="Genomic_DNA"/>
</dbReference>
<keyword evidence="1" id="KW-0812">Transmembrane</keyword>
<geneLocation type="mitochondrion" evidence="2"/>
<evidence type="ECO:0000256" key="1">
    <source>
        <dbReference type="SAM" id="Phobius"/>
    </source>
</evidence>
<sequence>MPQMAPLWWELLFFFTIICFLMMNIIMYFYKQYSMKKLDQKHIKTPQLNWKW</sequence>
<keyword evidence="2" id="KW-0496">Mitochondrion</keyword>
<accession>A0A8T9ZYA0</accession>
<evidence type="ECO:0000313" key="2">
    <source>
        <dbReference type="EMBL" id="UPL65562.1"/>
    </source>
</evidence>
<keyword evidence="1" id="KW-1133">Transmembrane helix</keyword>
<organism evidence="2">
    <name type="scientific">Dicranocephalus sp</name>
    <dbReference type="NCBI Taxonomy" id="2931288"/>
    <lineage>
        <taxon>Eukaryota</taxon>
        <taxon>Metazoa</taxon>
        <taxon>Ecdysozoa</taxon>
        <taxon>Arthropoda</taxon>
        <taxon>Hexapoda</taxon>
        <taxon>Insecta</taxon>
        <taxon>Pterygota</taxon>
        <taxon>Neoptera</taxon>
        <taxon>Paraneoptera</taxon>
        <taxon>Hemiptera</taxon>
        <taxon>Heteroptera</taxon>
        <taxon>Panheteroptera</taxon>
        <taxon>Pentatomomorpha</taxon>
        <taxon>Coreoidea</taxon>
        <taxon>Stenocephalidae</taxon>
        <taxon>Dicranocephalus</taxon>
    </lineage>
</organism>
<feature type="transmembrane region" description="Helical" evidence="1">
    <location>
        <begin position="12"/>
        <end position="30"/>
    </location>
</feature>
<name>A0A8T9ZYA0_9HEMI</name>
<dbReference type="AlphaFoldDB" id="A0A8T9ZYA0"/>
<protein>
    <submittedName>
        <fullName evidence="2">ATPase subunit 8</fullName>
    </submittedName>
</protein>
<keyword evidence="1" id="KW-0472">Membrane</keyword>
<proteinExistence type="predicted"/>